<evidence type="ECO:0000313" key="9">
    <source>
        <dbReference type="Proteomes" id="UP000593567"/>
    </source>
</evidence>
<keyword evidence="9" id="KW-1185">Reference proteome</keyword>
<evidence type="ECO:0000256" key="2">
    <source>
        <dbReference type="ARBA" id="ARBA00022692"/>
    </source>
</evidence>
<gene>
    <name evidence="8" type="ORF">EB796_006381</name>
</gene>
<dbReference type="PANTHER" id="PTHR10217:SF548">
    <property type="entry name" value="GH12235P"/>
    <property type="match status" value="1"/>
</dbReference>
<evidence type="ECO:0000256" key="1">
    <source>
        <dbReference type="ARBA" id="ARBA00004141"/>
    </source>
</evidence>
<dbReference type="GO" id="GO:0005886">
    <property type="term" value="C:plasma membrane"/>
    <property type="evidence" value="ECO:0007669"/>
    <property type="project" value="TreeGrafter"/>
</dbReference>
<dbReference type="PANTHER" id="PTHR10217">
    <property type="entry name" value="VOLTAGE AND LIGAND GATED POTASSIUM CHANNEL"/>
    <property type="match status" value="1"/>
</dbReference>
<feature type="transmembrane region" description="Helical" evidence="6">
    <location>
        <begin position="222"/>
        <end position="248"/>
    </location>
</feature>
<dbReference type="FunFam" id="1.10.287.70:FF:000275">
    <property type="entry name" value="Potassium voltage-gated channel subfamily H member 8"/>
    <property type="match status" value="1"/>
</dbReference>
<dbReference type="Pfam" id="PF00520">
    <property type="entry name" value="Ion_trans"/>
    <property type="match status" value="1"/>
</dbReference>
<keyword evidence="2 6" id="KW-0812">Transmembrane</keyword>
<dbReference type="Proteomes" id="UP000593567">
    <property type="component" value="Unassembled WGS sequence"/>
</dbReference>
<comment type="caution">
    <text evidence="8">The sequence shown here is derived from an EMBL/GenBank/DDBJ whole genome shotgun (WGS) entry which is preliminary data.</text>
</comment>
<dbReference type="GO" id="GO:0042391">
    <property type="term" value="P:regulation of membrane potential"/>
    <property type="evidence" value="ECO:0007669"/>
    <property type="project" value="TreeGrafter"/>
</dbReference>
<feature type="transmembrane region" description="Helical" evidence="6">
    <location>
        <begin position="320"/>
        <end position="342"/>
    </location>
</feature>
<dbReference type="Gene3D" id="1.10.287.70">
    <property type="match status" value="1"/>
</dbReference>
<dbReference type="OrthoDB" id="432483at2759"/>
<feature type="transmembrane region" description="Helical" evidence="6">
    <location>
        <begin position="78"/>
        <end position="99"/>
    </location>
</feature>
<comment type="subcellular location">
    <subcellularLocation>
        <location evidence="1">Membrane</location>
        <topology evidence="1">Multi-pass membrane protein</topology>
    </subcellularLocation>
</comment>
<evidence type="ECO:0000256" key="5">
    <source>
        <dbReference type="SAM" id="MobiDB-lite"/>
    </source>
</evidence>
<feature type="region of interest" description="Disordered" evidence="5">
    <location>
        <begin position="15"/>
        <end position="37"/>
    </location>
</feature>
<dbReference type="PRINTS" id="PR01463">
    <property type="entry name" value="EAGCHANLFMLY"/>
</dbReference>
<keyword evidence="3 6" id="KW-1133">Transmembrane helix</keyword>
<accession>A0A7J7KBU3</accession>
<evidence type="ECO:0000256" key="6">
    <source>
        <dbReference type="SAM" id="Phobius"/>
    </source>
</evidence>
<evidence type="ECO:0000259" key="7">
    <source>
        <dbReference type="Pfam" id="PF00520"/>
    </source>
</evidence>
<evidence type="ECO:0000256" key="4">
    <source>
        <dbReference type="ARBA" id="ARBA00023136"/>
    </source>
</evidence>
<evidence type="ECO:0000313" key="8">
    <source>
        <dbReference type="EMBL" id="KAF6035311.1"/>
    </source>
</evidence>
<name>A0A7J7KBU3_BUGNE</name>
<keyword evidence="4 6" id="KW-0472">Membrane</keyword>
<organism evidence="8 9">
    <name type="scientific">Bugula neritina</name>
    <name type="common">Brown bryozoan</name>
    <name type="synonym">Sertularia neritina</name>
    <dbReference type="NCBI Taxonomy" id="10212"/>
    <lineage>
        <taxon>Eukaryota</taxon>
        <taxon>Metazoa</taxon>
        <taxon>Spiralia</taxon>
        <taxon>Lophotrochozoa</taxon>
        <taxon>Bryozoa</taxon>
        <taxon>Gymnolaemata</taxon>
        <taxon>Cheilostomatida</taxon>
        <taxon>Flustrina</taxon>
        <taxon>Buguloidea</taxon>
        <taxon>Bugulidae</taxon>
        <taxon>Bugula</taxon>
    </lineage>
</organism>
<reference evidence="8" key="1">
    <citation type="submission" date="2020-06" db="EMBL/GenBank/DDBJ databases">
        <title>Draft genome of Bugula neritina, a colonial animal packing powerful symbionts and potential medicines.</title>
        <authorList>
            <person name="Rayko M."/>
        </authorList>
    </citation>
    <scope>NUCLEOTIDE SEQUENCE [LARGE SCALE GENOMIC DNA]</scope>
    <source>
        <strain evidence="8">Kwan_BN1</strain>
    </source>
</reference>
<dbReference type="InterPro" id="IPR050818">
    <property type="entry name" value="KCNH_animal-type"/>
</dbReference>
<protein>
    <recommendedName>
        <fullName evidence="7">Ion transport domain-containing protein</fullName>
    </recommendedName>
</protein>
<dbReference type="AlphaFoldDB" id="A0A7J7KBU3"/>
<feature type="transmembrane region" description="Helical" evidence="6">
    <location>
        <begin position="167"/>
        <end position="188"/>
    </location>
</feature>
<dbReference type="SUPFAM" id="SSF81324">
    <property type="entry name" value="Voltage-gated potassium channels"/>
    <property type="match status" value="1"/>
</dbReference>
<sequence length="390" mass="44051">MFRILNDIKNELEEQRRSARENANSDSKSLSQGSEYGNGSLALTEESMLEPIEFEDRQTPVPKCTILHYSPFKAVWDWIVLLLVLYTAVFTPYIVAFQVNETEVRMNLNDDQATRLKNADYVIEDPLVFVDLLVDLMFIADIIINFRTTFVKGGEVVSNSKQIAVHYMKGWFVIDAVAAIPFDLLFFGSGTSDTLTITGVLKLVRLLRLLRVARRADQYSQYATATLLLMLLSFALISHWLACIFYIIAYMERKHLDAPIGWLDALAVAVGKPYLANDTTSGPNLQERYVTAMYFTMTTLTSIGFGNIAPNTDNEKLFSLFAMMIGALMSAVIFGNFSSIMMRMYQGSEEMQTKTRSIKDFISFHVIRRICLKECTTHSSTLGVTQTALI</sequence>
<feature type="transmembrane region" description="Helical" evidence="6">
    <location>
        <begin position="289"/>
        <end position="308"/>
    </location>
</feature>
<proteinExistence type="predicted"/>
<dbReference type="EMBL" id="VXIV02000896">
    <property type="protein sequence ID" value="KAF6035311.1"/>
    <property type="molecule type" value="Genomic_DNA"/>
</dbReference>
<dbReference type="GO" id="GO:0005242">
    <property type="term" value="F:inward rectifier potassium channel activity"/>
    <property type="evidence" value="ECO:0007669"/>
    <property type="project" value="TreeGrafter"/>
</dbReference>
<feature type="domain" description="Ion transport" evidence="7">
    <location>
        <begin position="75"/>
        <end position="346"/>
    </location>
</feature>
<evidence type="ECO:0000256" key="3">
    <source>
        <dbReference type="ARBA" id="ARBA00022989"/>
    </source>
</evidence>
<dbReference type="InterPro" id="IPR003938">
    <property type="entry name" value="K_chnl_volt-dep_EAG/ELK/ERG"/>
</dbReference>
<dbReference type="InterPro" id="IPR005821">
    <property type="entry name" value="Ion_trans_dom"/>
</dbReference>
<feature type="compositionally biased region" description="Polar residues" evidence="5">
    <location>
        <begin position="21"/>
        <end position="37"/>
    </location>
</feature>